<accession>A0A3S1CDT7</accession>
<evidence type="ECO:0000256" key="1">
    <source>
        <dbReference type="SAM" id="Phobius"/>
    </source>
</evidence>
<dbReference type="InterPro" id="IPR036890">
    <property type="entry name" value="HATPase_C_sf"/>
</dbReference>
<reference evidence="3" key="1">
    <citation type="submission" date="2018-12" db="EMBL/GenBank/DDBJ databases">
        <authorList>
            <person name="Will S."/>
            <person name="Neumann-Schaal M."/>
            <person name="Henke P."/>
        </authorList>
    </citation>
    <scope>NUCLEOTIDE SEQUENCE</scope>
    <source>
        <strain evidence="3">PCC 7102</strain>
    </source>
</reference>
<feature type="transmembrane region" description="Helical" evidence="1">
    <location>
        <begin position="335"/>
        <end position="352"/>
    </location>
</feature>
<evidence type="ECO:0000259" key="2">
    <source>
        <dbReference type="SMART" id="SM01080"/>
    </source>
</evidence>
<sequence length="626" mass="70987">MTHQLWNRVKSEFAVWQVGLLPGLLIFLAVIIARLTGSLQFLELVMLDNFLRLRPPEPVDERIVIVGITERDIEKAKTYPIPDGNIANLLKKIRSYKPALIGLDIIRNVSVKPGTEELNAIFRDKNNQDVFAVEKALKDRDGYTIAPPPKIAKEMVGFVDAILDDDGYLRRSILDISYGSVEPRLSLSLLLAAHYLQIHDQNIILEPGKKDPLAARFGSLELTRFRRNFGGYINADDGENQILLNYRSGNQPFRFISAGEVESGKVKPEFFKNRIVLVGITALSAKDVVNSSAIGGINPALVYGVEAQAHAISQIISAVLDGRPLLNVWSDGWEYIWIFGWGIVGISLGRFLRSPWKIMFVLLTSSGLLLLFCYGLIMLGWWVPVVPSLIILWLNGGGLTATLFYRYYQDIKVRESRLKEKEAVKQRIFTRIHNEPLQTLQLLLRERDSIPESLLLKLEYLNQEIRDICDDDKAHVLDEENVLVLGNDMRINLRQPLRELLQNVYIHTLEKDFPYFQGIQVKIINFDPIDDSKLNVEDKRGLCRFLEEALLNVGKYANGATRLHVVCKQENGKQIIRVTDNGIGINQDSSSQSLGTKLTNKLAKKLQGEFRRYSHSPKGTICEFIW</sequence>
<dbReference type="InterPro" id="IPR003594">
    <property type="entry name" value="HATPase_dom"/>
</dbReference>
<comment type="caution">
    <text evidence="3">The sequence shown here is derived from an EMBL/GenBank/DDBJ whole genome shotgun (WGS) entry which is preliminary data.</text>
</comment>
<feature type="transmembrane region" description="Helical" evidence="1">
    <location>
        <begin position="389"/>
        <end position="408"/>
    </location>
</feature>
<evidence type="ECO:0000313" key="4">
    <source>
        <dbReference type="Proteomes" id="UP000271624"/>
    </source>
</evidence>
<dbReference type="Pfam" id="PF05226">
    <property type="entry name" value="CHASE2"/>
    <property type="match status" value="1"/>
</dbReference>
<name>A0A3S1CDT7_9CYAN</name>
<feature type="transmembrane region" description="Helical" evidence="1">
    <location>
        <begin position="20"/>
        <end position="42"/>
    </location>
</feature>
<proteinExistence type="predicted"/>
<dbReference type="Proteomes" id="UP000271624">
    <property type="component" value="Unassembled WGS sequence"/>
</dbReference>
<keyword evidence="4" id="KW-1185">Reference proteome</keyword>
<dbReference type="Pfam" id="PF02518">
    <property type="entry name" value="HATPase_c"/>
    <property type="match status" value="1"/>
</dbReference>
<feature type="domain" description="CHASE2" evidence="2">
    <location>
        <begin position="39"/>
        <end position="348"/>
    </location>
</feature>
<keyword evidence="1" id="KW-1133">Transmembrane helix</keyword>
<organism evidence="3 4">
    <name type="scientific">Dulcicalothrix desertica PCC 7102</name>
    <dbReference type="NCBI Taxonomy" id="232991"/>
    <lineage>
        <taxon>Bacteria</taxon>
        <taxon>Bacillati</taxon>
        <taxon>Cyanobacteriota</taxon>
        <taxon>Cyanophyceae</taxon>
        <taxon>Nostocales</taxon>
        <taxon>Calotrichaceae</taxon>
        <taxon>Dulcicalothrix</taxon>
    </lineage>
</organism>
<dbReference type="InterPro" id="IPR007890">
    <property type="entry name" value="CHASE2"/>
</dbReference>
<feature type="transmembrane region" description="Helical" evidence="1">
    <location>
        <begin position="359"/>
        <end position="383"/>
    </location>
</feature>
<dbReference type="EMBL" id="RSCL01000022">
    <property type="protein sequence ID" value="RUT00814.1"/>
    <property type="molecule type" value="Genomic_DNA"/>
</dbReference>
<dbReference type="AlphaFoldDB" id="A0A3S1CDT7"/>
<reference evidence="3" key="2">
    <citation type="journal article" date="2019" name="Genome Biol. Evol.">
        <title>Day and night: Metabolic profiles and evolutionary relationships of six axenic non-marine cyanobacteria.</title>
        <authorList>
            <person name="Will S.E."/>
            <person name="Henke P."/>
            <person name="Boedeker C."/>
            <person name="Huang S."/>
            <person name="Brinkmann H."/>
            <person name="Rohde M."/>
            <person name="Jarek M."/>
            <person name="Friedl T."/>
            <person name="Seufert S."/>
            <person name="Schumacher M."/>
            <person name="Overmann J."/>
            <person name="Neumann-Schaal M."/>
            <person name="Petersen J."/>
        </authorList>
    </citation>
    <scope>NUCLEOTIDE SEQUENCE [LARGE SCALE GENOMIC DNA]</scope>
    <source>
        <strain evidence="3">PCC 7102</strain>
    </source>
</reference>
<dbReference type="SMART" id="SM01080">
    <property type="entry name" value="CHASE2"/>
    <property type="match status" value="1"/>
</dbReference>
<keyword evidence="1" id="KW-0812">Transmembrane</keyword>
<keyword evidence="1" id="KW-0472">Membrane</keyword>
<gene>
    <name evidence="3" type="ORF">DSM106972_072230</name>
</gene>
<protein>
    <recommendedName>
        <fullName evidence="2">CHASE2 domain-containing protein</fullName>
    </recommendedName>
</protein>
<dbReference type="Gene3D" id="3.30.565.10">
    <property type="entry name" value="Histidine kinase-like ATPase, C-terminal domain"/>
    <property type="match status" value="1"/>
</dbReference>
<dbReference type="SUPFAM" id="SSF55874">
    <property type="entry name" value="ATPase domain of HSP90 chaperone/DNA topoisomerase II/histidine kinase"/>
    <property type="match status" value="1"/>
</dbReference>
<dbReference type="OrthoDB" id="337251at2"/>
<dbReference type="RefSeq" id="WP_127085340.1">
    <property type="nucleotide sequence ID" value="NZ_RSCL01000022.1"/>
</dbReference>
<evidence type="ECO:0000313" key="3">
    <source>
        <dbReference type="EMBL" id="RUT00814.1"/>
    </source>
</evidence>